<dbReference type="PANTHER" id="PTHR41252">
    <property type="entry name" value="BLR2505 PROTEIN"/>
    <property type="match status" value="1"/>
</dbReference>
<dbReference type="Proteomes" id="UP001056291">
    <property type="component" value="Chromosome"/>
</dbReference>
<dbReference type="Gene3D" id="3.10.450.50">
    <property type="match status" value="1"/>
</dbReference>
<dbReference type="InterPro" id="IPR032710">
    <property type="entry name" value="NTF2-like_dom_sf"/>
</dbReference>
<name>A0ABY4W628_9PROT</name>
<accession>A0ABY4W628</accession>
<evidence type="ECO:0000313" key="3">
    <source>
        <dbReference type="Proteomes" id="UP001056291"/>
    </source>
</evidence>
<keyword evidence="3" id="KW-1185">Reference proteome</keyword>
<gene>
    <name evidence="2" type="ORF">NBZ79_18500</name>
</gene>
<dbReference type="SUPFAM" id="SSF54427">
    <property type="entry name" value="NTF2-like"/>
    <property type="match status" value="1"/>
</dbReference>
<dbReference type="PANTHER" id="PTHR41252:SF1">
    <property type="entry name" value="BLR2505 PROTEIN"/>
    <property type="match status" value="1"/>
</dbReference>
<proteinExistence type="predicted"/>
<dbReference type="RefSeq" id="WP_251934137.1">
    <property type="nucleotide sequence ID" value="NZ_CP098747.1"/>
</dbReference>
<evidence type="ECO:0000259" key="1">
    <source>
        <dbReference type="Pfam" id="PF12680"/>
    </source>
</evidence>
<evidence type="ECO:0000313" key="2">
    <source>
        <dbReference type="EMBL" id="USG61150.1"/>
    </source>
</evidence>
<reference evidence="2" key="1">
    <citation type="submission" date="2022-06" db="EMBL/GenBank/DDBJ databases">
        <title>Sneathiella actinostolidae sp. nov., isolated from a sea anemonein the Western Pacific Ocean.</title>
        <authorList>
            <person name="Wei M.J."/>
        </authorList>
    </citation>
    <scope>NUCLEOTIDE SEQUENCE</scope>
    <source>
        <strain evidence="2">PHK-P5</strain>
    </source>
</reference>
<organism evidence="2 3">
    <name type="scientific">Sneathiella marina</name>
    <dbReference type="NCBI Taxonomy" id="2950108"/>
    <lineage>
        <taxon>Bacteria</taxon>
        <taxon>Pseudomonadati</taxon>
        <taxon>Pseudomonadota</taxon>
        <taxon>Alphaproteobacteria</taxon>
        <taxon>Sneathiellales</taxon>
        <taxon>Sneathiellaceae</taxon>
        <taxon>Sneathiella</taxon>
    </lineage>
</organism>
<protein>
    <submittedName>
        <fullName evidence="2">Nuclear transport factor 2 family protein</fullName>
    </submittedName>
</protein>
<dbReference type="Pfam" id="PF12680">
    <property type="entry name" value="SnoaL_2"/>
    <property type="match status" value="1"/>
</dbReference>
<dbReference type="InterPro" id="IPR037401">
    <property type="entry name" value="SnoaL-like"/>
</dbReference>
<feature type="domain" description="SnoaL-like" evidence="1">
    <location>
        <begin position="8"/>
        <end position="113"/>
    </location>
</feature>
<dbReference type="EMBL" id="CP098747">
    <property type="protein sequence ID" value="USG61150.1"/>
    <property type="molecule type" value="Genomic_DNA"/>
</dbReference>
<sequence length="133" mass="15262">MAINKSEVQEIFSHWEAGQPDKFFNRLAEDFEWTVMGTHPLAGVFKGKEAYMKGAFNRLSKVLKDDVRLEVIAIYVDGQTAVVELKSFMTAINGHPYHNSYCWIVRFDEEKQISAITAYLDSALLKQIIEENE</sequence>